<feature type="compositionally biased region" description="Basic and acidic residues" evidence="1">
    <location>
        <begin position="22"/>
        <end position="31"/>
    </location>
</feature>
<feature type="chain" id="PRO_5004269439" evidence="2">
    <location>
        <begin position="24"/>
        <end position="100"/>
    </location>
</feature>
<keyword evidence="2" id="KW-0732">Signal</keyword>
<gene>
    <name evidence="3" type="primary">P0416A11.7</name>
</gene>
<dbReference type="EMBL" id="AP003523">
    <property type="protein sequence ID" value="BAD37353.1"/>
    <property type="molecule type" value="Genomic_DNA"/>
</dbReference>
<feature type="signal peptide" evidence="2">
    <location>
        <begin position="1"/>
        <end position="23"/>
    </location>
</feature>
<sequence length="100" mass="10879">MGSRIYVWQASLLFFLEQRATSGERRADEGFKPVPTGGQRSGGRPASEAAELAPTGGRRSGRWAAGEEAEPAPTGGQRGQQGRRWPAPSSRSMRFLSRYV</sequence>
<protein>
    <submittedName>
        <fullName evidence="3">Uncharacterized protein</fullName>
    </submittedName>
</protein>
<dbReference type="Proteomes" id="UP000000763">
    <property type="component" value="Chromosome 6"/>
</dbReference>
<reference evidence="4" key="2">
    <citation type="journal article" date="2008" name="Nucleic Acids Res.">
        <title>The rice annotation project database (RAP-DB): 2008 update.</title>
        <authorList>
            <consortium name="The rice annotation project (RAP)"/>
        </authorList>
    </citation>
    <scope>GENOME REANNOTATION</scope>
    <source>
        <strain evidence="4">cv. Nipponbare</strain>
    </source>
</reference>
<dbReference type="AlphaFoldDB" id="Q67WW6"/>
<feature type="compositionally biased region" description="Low complexity" evidence="1">
    <location>
        <begin position="71"/>
        <end position="84"/>
    </location>
</feature>
<organism evidence="3 4">
    <name type="scientific">Oryza sativa subsp. japonica</name>
    <name type="common">Rice</name>
    <dbReference type="NCBI Taxonomy" id="39947"/>
    <lineage>
        <taxon>Eukaryota</taxon>
        <taxon>Viridiplantae</taxon>
        <taxon>Streptophyta</taxon>
        <taxon>Embryophyta</taxon>
        <taxon>Tracheophyta</taxon>
        <taxon>Spermatophyta</taxon>
        <taxon>Magnoliopsida</taxon>
        <taxon>Liliopsida</taxon>
        <taxon>Poales</taxon>
        <taxon>Poaceae</taxon>
        <taxon>BOP clade</taxon>
        <taxon>Oryzoideae</taxon>
        <taxon>Oryzeae</taxon>
        <taxon>Oryzinae</taxon>
        <taxon>Oryza</taxon>
        <taxon>Oryza sativa</taxon>
    </lineage>
</organism>
<evidence type="ECO:0000256" key="2">
    <source>
        <dbReference type="SAM" id="SignalP"/>
    </source>
</evidence>
<reference evidence="4" key="1">
    <citation type="journal article" date="2005" name="Nature">
        <title>The map-based sequence of the rice genome.</title>
        <authorList>
            <consortium name="International rice genome sequencing project (IRGSP)"/>
            <person name="Matsumoto T."/>
            <person name="Wu J."/>
            <person name="Kanamori H."/>
            <person name="Katayose Y."/>
            <person name="Fujisawa M."/>
            <person name="Namiki N."/>
            <person name="Mizuno H."/>
            <person name="Yamamoto K."/>
            <person name="Antonio B.A."/>
            <person name="Baba T."/>
            <person name="Sakata K."/>
            <person name="Nagamura Y."/>
            <person name="Aoki H."/>
            <person name="Arikawa K."/>
            <person name="Arita K."/>
            <person name="Bito T."/>
            <person name="Chiden Y."/>
            <person name="Fujitsuka N."/>
            <person name="Fukunaka R."/>
            <person name="Hamada M."/>
            <person name="Harada C."/>
            <person name="Hayashi A."/>
            <person name="Hijishita S."/>
            <person name="Honda M."/>
            <person name="Hosokawa S."/>
            <person name="Ichikawa Y."/>
            <person name="Idonuma A."/>
            <person name="Iijima M."/>
            <person name="Ikeda M."/>
            <person name="Ikeno M."/>
            <person name="Ito K."/>
            <person name="Ito S."/>
            <person name="Ito T."/>
            <person name="Ito Y."/>
            <person name="Ito Y."/>
            <person name="Iwabuchi A."/>
            <person name="Kamiya K."/>
            <person name="Karasawa W."/>
            <person name="Kurita K."/>
            <person name="Katagiri S."/>
            <person name="Kikuta A."/>
            <person name="Kobayashi H."/>
            <person name="Kobayashi N."/>
            <person name="Machita K."/>
            <person name="Maehara T."/>
            <person name="Masukawa M."/>
            <person name="Mizubayashi T."/>
            <person name="Mukai Y."/>
            <person name="Nagasaki H."/>
            <person name="Nagata Y."/>
            <person name="Naito S."/>
            <person name="Nakashima M."/>
            <person name="Nakama Y."/>
            <person name="Nakamichi Y."/>
            <person name="Nakamura M."/>
            <person name="Meguro A."/>
            <person name="Negishi M."/>
            <person name="Ohta I."/>
            <person name="Ohta T."/>
            <person name="Okamoto M."/>
            <person name="Ono N."/>
            <person name="Saji S."/>
            <person name="Sakaguchi M."/>
            <person name="Sakai K."/>
            <person name="Shibata M."/>
            <person name="Shimokawa T."/>
            <person name="Song J."/>
            <person name="Takazaki Y."/>
            <person name="Terasawa K."/>
            <person name="Tsugane M."/>
            <person name="Tsuji K."/>
            <person name="Ueda S."/>
            <person name="Waki K."/>
            <person name="Yamagata H."/>
            <person name="Yamamoto M."/>
            <person name="Yamamoto S."/>
            <person name="Yamane H."/>
            <person name="Yoshiki S."/>
            <person name="Yoshihara R."/>
            <person name="Yukawa K."/>
            <person name="Zhong H."/>
            <person name="Yano M."/>
            <person name="Yuan Q."/>
            <person name="Ouyang S."/>
            <person name="Liu J."/>
            <person name="Jones K.M."/>
            <person name="Gansberger K."/>
            <person name="Moffat K."/>
            <person name="Hill J."/>
            <person name="Bera J."/>
            <person name="Fadrosh D."/>
            <person name="Jin S."/>
            <person name="Johri S."/>
            <person name="Kim M."/>
            <person name="Overton L."/>
            <person name="Reardon M."/>
            <person name="Tsitrin T."/>
            <person name="Vuong H."/>
            <person name="Weaver B."/>
            <person name="Ciecko A."/>
            <person name="Tallon L."/>
            <person name="Jackson J."/>
            <person name="Pai G."/>
            <person name="Aken S.V."/>
            <person name="Utterback T."/>
            <person name="Reidmuller S."/>
            <person name="Feldblyum T."/>
            <person name="Hsiao J."/>
            <person name="Zismann V."/>
            <person name="Iobst S."/>
            <person name="de Vazeille A.R."/>
            <person name="Buell C.R."/>
            <person name="Ying K."/>
            <person name="Li Y."/>
            <person name="Lu T."/>
            <person name="Huang Y."/>
            <person name="Zhao Q."/>
            <person name="Feng Q."/>
            <person name="Zhang L."/>
            <person name="Zhu J."/>
            <person name="Weng Q."/>
            <person name="Mu J."/>
            <person name="Lu Y."/>
            <person name="Fan D."/>
            <person name="Liu Y."/>
            <person name="Guan J."/>
            <person name="Zhang Y."/>
            <person name="Yu S."/>
            <person name="Liu X."/>
            <person name="Zhang Y."/>
            <person name="Hong G."/>
            <person name="Han B."/>
            <person name="Choisne N."/>
            <person name="Demange N."/>
            <person name="Orjeda G."/>
            <person name="Samain S."/>
            <person name="Cattolico L."/>
            <person name="Pelletier E."/>
            <person name="Couloux A."/>
            <person name="Segurens B."/>
            <person name="Wincker P."/>
            <person name="D'Hont A."/>
            <person name="Scarpelli C."/>
            <person name="Weissenbach J."/>
            <person name="Salanoubat M."/>
            <person name="Quetier F."/>
            <person name="Yu Y."/>
            <person name="Kim H.R."/>
            <person name="Rambo T."/>
            <person name="Currie J."/>
            <person name="Collura K."/>
            <person name="Luo M."/>
            <person name="Yang T."/>
            <person name="Ammiraju J.S.S."/>
            <person name="Engler F."/>
            <person name="Soderlund C."/>
            <person name="Wing R.A."/>
            <person name="Palmer L.E."/>
            <person name="de la Bastide M."/>
            <person name="Spiegel L."/>
            <person name="Nascimento L."/>
            <person name="Zutavern T."/>
            <person name="O'Shaughnessy A."/>
            <person name="Dike S."/>
            <person name="Dedhia N."/>
            <person name="Preston R."/>
            <person name="Balija V."/>
            <person name="McCombie W.R."/>
            <person name="Chow T."/>
            <person name="Chen H."/>
            <person name="Chung M."/>
            <person name="Chen C."/>
            <person name="Shaw J."/>
            <person name="Wu H."/>
            <person name="Hsiao K."/>
            <person name="Chao Y."/>
            <person name="Chu M."/>
            <person name="Cheng C."/>
            <person name="Hour A."/>
            <person name="Lee P."/>
            <person name="Lin S."/>
            <person name="Lin Y."/>
            <person name="Liou J."/>
            <person name="Liu S."/>
            <person name="Hsing Y."/>
            <person name="Raghuvanshi S."/>
            <person name="Mohanty A."/>
            <person name="Bharti A.K."/>
            <person name="Gaur A."/>
            <person name="Gupta V."/>
            <person name="Kumar D."/>
            <person name="Ravi V."/>
            <person name="Vij S."/>
            <person name="Kapur A."/>
            <person name="Khurana P."/>
            <person name="Khurana P."/>
            <person name="Khurana J.P."/>
            <person name="Tyagi A.K."/>
            <person name="Gaikwad K."/>
            <person name="Singh A."/>
            <person name="Dalal V."/>
            <person name="Srivastava S."/>
            <person name="Dixit A."/>
            <person name="Pal A.K."/>
            <person name="Ghazi I.A."/>
            <person name="Yadav M."/>
            <person name="Pandit A."/>
            <person name="Bhargava A."/>
            <person name="Sureshbabu K."/>
            <person name="Batra K."/>
            <person name="Sharma T.R."/>
            <person name="Mohapatra T."/>
            <person name="Singh N.K."/>
            <person name="Messing J."/>
            <person name="Nelson A.B."/>
            <person name="Fuks G."/>
            <person name="Kavchok S."/>
            <person name="Keizer G."/>
            <person name="Linton E."/>
            <person name="Llaca V."/>
            <person name="Song R."/>
            <person name="Tanyolac B."/>
            <person name="Young S."/>
            <person name="Ho-Il K."/>
            <person name="Hahn J.H."/>
            <person name="Sangsakoo G."/>
            <person name="Vanavichit A."/>
            <person name="de Mattos Luiz.A.T."/>
            <person name="Zimmer P.D."/>
            <person name="Malone G."/>
            <person name="Dellagostin O."/>
            <person name="de Oliveira A.C."/>
            <person name="Bevan M."/>
            <person name="Bancroft I."/>
            <person name="Minx P."/>
            <person name="Cordum H."/>
            <person name="Wilson R."/>
            <person name="Cheng Z."/>
            <person name="Jin W."/>
            <person name="Jiang J."/>
            <person name="Leong S.A."/>
            <person name="Iwama H."/>
            <person name="Gojobori T."/>
            <person name="Itoh T."/>
            <person name="Niimura Y."/>
            <person name="Fujii Y."/>
            <person name="Habara T."/>
            <person name="Sakai H."/>
            <person name="Sato Y."/>
            <person name="Wilson G."/>
            <person name="Kumar K."/>
            <person name="McCouch S."/>
            <person name="Juretic N."/>
            <person name="Hoen D."/>
            <person name="Wright S."/>
            <person name="Bruskiewich R."/>
            <person name="Bureau T."/>
            <person name="Miyao A."/>
            <person name="Hirochika H."/>
            <person name="Nishikawa T."/>
            <person name="Kadowaki K."/>
            <person name="Sugiura M."/>
            <person name="Burr B."/>
            <person name="Sasaki T."/>
        </authorList>
    </citation>
    <scope>NUCLEOTIDE SEQUENCE [LARGE SCALE GENOMIC DNA]</scope>
    <source>
        <strain evidence="4">cv. Nipponbare</strain>
    </source>
</reference>
<evidence type="ECO:0000256" key="1">
    <source>
        <dbReference type="SAM" id="MobiDB-lite"/>
    </source>
</evidence>
<proteinExistence type="predicted"/>
<evidence type="ECO:0000313" key="3">
    <source>
        <dbReference type="EMBL" id="BAD37353.1"/>
    </source>
</evidence>
<accession>Q67WW6</accession>
<evidence type="ECO:0000313" key="4">
    <source>
        <dbReference type="Proteomes" id="UP000000763"/>
    </source>
</evidence>
<name>Q67WW6_ORYSJ</name>
<feature type="region of interest" description="Disordered" evidence="1">
    <location>
        <begin position="22"/>
        <end position="100"/>
    </location>
</feature>